<proteinExistence type="inferred from homology"/>
<gene>
    <name evidence="8" type="primary">wzxC</name>
    <name evidence="8" type="ORF">jaqu_19010</name>
</gene>
<comment type="caution">
    <text evidence="8">The sequence shown here is derived from an EMBL/GenBank/DDBJ whole genome shotgun (WGS) entry which is preliminary data.</text>
</comment>
<feature type="transmembrane region" description="Helical" evidence="7">
    <location>
        <begin position="428"/>
        <end position="454"/>
    </location>
</feature>
<evidence type="ECO:0000256" key="6">
    <source>
        <dbReference type="ARBA" id="ARBA00023136"/>
    </source>
</evidence>
<accession>A0A0D1EKP3</accession>
<evidence type="ECO:0000256" key="1">
    <source>
        <dbReference type="ARBA" id="ARBA00004651"/>
    </source>
</evidence>
<evidence type="ECO:0000313" key="8">
    <source>
        <dbReference type="EMBL" id="KIT16305.1"/>
    </source>
</evidence>
<keyword evidence="5 7" id="KW-1133">Transmembrane helix</keyword>
<comment type="similarity">
    <text evidence="2">Belongs to the polysaccharide synthase family.</text>
</comment>
<comment type="subcellular location">
    <subcellularLocation>
        <location evidence="1">Cell membrane</location>
        <topology evidence="1">Multi-pass membrane protein</topology>
    </subcellularLocation>
</comment>
<feature type="transmembrane region" description="Helical" evidence="7">
    <location>
        <begin position="29"/>
        <end position="49"/>
    </location>
</feature>
<feature type="transmembrane region" description="Helical" evidence="7">
    <location>
        <begin position="366"/>
        <end position="388"/>
    </location>
</feature>
<protein>
    <submittedName>
        <fullName evidence="8">WzxC protein</fullName>
    </submittedName>
</protein>
<feature type="transmembrane region" description="Helical" evidence="7">
    <location>
        <begin position="216"/>
        <end position="235"/>
    </location>
</feature>
<dbReference type="InterPro" id="IPR050833">
    <property type="entry name" value="Poly_Biosynth_Transport"/>
</dbReference>
<evidence type="ECO:0000256" key="4">
    <source>
        <dbReference type="ARBA" id="ARBA00022692"/>
    </source>
</evidence>
<keyword evidence="9" id="KW-1185">Reference proteome</keyword>
<evidence type="ECO:0000256" key="7">
    <source>
        <dbReference type="SAM" id="Phobius"/>
    </source>
</evidence>
<feature type="transmembrane region" description="Helical" evidence="7">
    <location>
        <begin position="338"/>
        <end position="360"/>
    </location>
</feature>
<dbReference type="PATRIC" id="fig|935700.4.peg.1968"/>
<feature type="transmembrane region" description="Helical" evidence="7">
    <location>
        <begin position="70"/>
        <end position="92"/>
    </location>
</feature>
<dbReference type="EMBL" id="JYFE01000036">
    <property type="protein sequence ID" value="KIT16305.1"/>
    <property type="molecule type" value="Genomic_DNA"/>
</dbReference>
<evidence type="ECO:0000256" key="2">
    <source>
        <dbReference type="ARBA" id="ARBA00007430"/>
    </source>
</evidence>
<feature type="transmembrane region" description="Helical" evidence="7">
    <location>
        <begin position="98"/>
        <end position="115"/>
    </location>
</feature>
<reference evidence="8 9" key="1">
    <citation type="submission" date="2015-02" db="EMBL/GenBank/DDBJ databases">
        <title>Genome Sequence of Jannaschia aquimarina DSM28248, a member of the Roseobacter clade.</title>
        <authorList>
            <person name="Voget S."/>
            <person name="Daniel R."/>
        </authorList>
    </citation>
    <scope>NUCLEOTIDE SEQUENCE [LARGE SCALE GENOMIC DNA]</scope>
    <source>
        <strain evidence="8 9">GSW-M26</strain>
    </source>
</reference>
<feature type="transmembrane region" description="Helical" evidence="7">
    <location>
        <begin position="190"/>
        <end position="210"/>
    </location>
</feature>
<sequence>MLFARLVVRGSDFIVLLVLARLLRPEDFGLVTIAMAIVTILDVVTDLPLTTPLVRLDKVEDRHFNTAFTLGLLRGTVLFAIVALLAYPVAAFYDDPRLAPLLLVLGIGPAVRAMMSPKMSAFFKSLLFRQAFIMDVGGKSLGVVAAITFGLLTQSYWALAVSPLVTRVSAVSLSYWLAPYRPRLSLSEFRYFWAFLGWMFPAQFTVAIGWQFDRLFLGTFIPTATLGLYGVAANLTGIVEQSVRTSVNAPLVSSFVIAGKDRDRLRRGYTLADTAILTMGLLAYLLTAVFAEPFVALAFSSEWQAAAPFLQLLAIAMMPALVRIPFRALAMAAGRTDLVFFVAALALAIRVPAIAFGFAFAGIEGVIAGIGFGNLANAVIAMVFVRTLTGMSAAAQLRSMLRPVVATLVGAGIGWTILRLIVPSEGLALFGGLLFGTLAVSLAYLGTVFLLWRLAGSPAGIEKKAIGLVADRLRRR</sequence>
<dbReference type="PANTHER" id="PTHR30250:SF10">
    <property type="entry name" value="LIPOPOLYSACCHARIDE BIOSYNTHESIS PROTEIN WZXC"/>
    <property type="match status" value="1"/>
</dbReference>
<dbReference type="GO" id="GO:0005886">
    <property type="term" value="C:plasma membrane"/>
    <property type="evidence" value="ECO:0007669"/>
    <property type="project" value="UniProtKB-SubCell"/>
</dbReference>
<evidence type="ECO:0000313" key="9">
    <source>
        <dbReference type="Proteomes" id="UP000032232"/>
    </source>
</evidence>
<evidence type="ECO:0000256" key="3">
    <source>
        <dbReference type="ARBA" id="ARBA00022475"/>
    </source>
</evidence>
<feature type="transmembrane region" description="Helical" evidence="7">
    <location>
        <begin position="127"/>
        <end position="150"/>
    </location>
</feature>
<keyword evidence="6 7" id="KW-0472">Membrane</keyword>
<keyword evidence="4 7" id="KW-0812">Transmembrane</keyword>
<keyword evidence="3" id="KW-1003">Cell membrane</keyword>
<name>A0A0D1EKP3_9RHOB</name>
<evidence type="ECO:0000256" key="5">
    <source>
        <dbReference type="ARBA" id="ARBA00022989"/>
    </source>
</evidence>
<feature type="transmembrane region" description="Helical" evidence="7">
    <location>
        <begin position="303"/>
        <end position="326"/>
    </location>
</feature>
<dbReference type="PANTHER" id="PTHR30250">
    <property type="entry name" value="PST FAMILY PREDICTED COLANIC ACID TRANSPORTER"/>
    <property type="match status" value="1"/>
</dbReference>
<feature type="transmembrane region" description="Helical" evidence="7">
    <location>
        <begin position="400"/>
        <end position="422"/>
    </location>
</feature>
<organism evidence="8 9">
    <name type="scientific">Jannaschia aquimarina</name>
    <dbReference type="NCBI Taxonomy" id="935700"/>
    <lineage>
        <taxon>Bacteria</taxon>
        <taxon>Pseudomonadati</taxon>
        <taxon>Pseudomonadota</taxon>
        <taxon>Alphaproteobacteria</taxon>
        <taxon>Rhodobacterales</taxon>
        <taxon>Roseobacteraceae</taxon>
        <taxon>Jannaschia</taxon>
    </lineage>
</organism>
<feature type="transmembrane region" description="Helical" evidence="7">
    <location>
        <begin position="270"/>
        <end position="291"/>
    </location>
</feature>
<dbReference type="AlphaFoldDB" id="A0A0D1EKP3"/>
<dbReference type="Pfam" id="PF13440">
    <property type="entry name" value="Polysacc_synt_3"/>
    <property type="match status" value="1"/>
</dbReference>
<dbReference type="Proteomes" id="UP000032232">
    <property type="component" value="Unassembled WGS sequence"/>
</dbReference>
<dbReference type="STRING" id="935700.jaqu_19010"/>